<organism evidence="2 3">
    <name type="scientific">Parelaphostrongylus tenuis</name>
    <name type="common">Meningeal worm</name>
    <dbReference type="NCBI Taxonomy" id="148309"/>
    <lineage>
        <taxon>Eukaryota</taxon>
        <taxon>Metazoa</taxon>
        <taxon>Ecdysozoa</taxon>
        <taxon>Nematoda</taxon>
        <taxon>Chromadorea</taxon>
        <taxon>Rhabditida</taxon>
        <taxon>Rhabditina</taxon>
        <taxon>Rhabditomorpha</taxon>
        <taxon>Strongyloidea</taxon>
        <taxon>Metastrongylidae</taxon>
        <taxon>Parelaphostrongylus</taxon>
    </lineage>
</organism>
<accession>A0AAD5MLV1</accession>
<dbReference type="InterPro" id="IPR014044">
    <property type="entry name" value="CAP_dom"/>
</dbReference>
<keyword evidence="3" id="KW-1185">Reference proteome</keyword>
<dbReference type="AlphaFoldDB" id="A0AAD5MLV1"/>
<dbReference type="Gene3D" id="3.40.33.10">
    <property type="entry name" value="CAP"/>
    <property type="match status" value="1"/>
</dbReference>
<proteinExistence type="predicted"/>
<name>A0AAD5MLV1_PARTN</name>
<dbReference type="InterPro" id="IPR035940">
    <property type="entry name" value="CAP_sf"/>
</dbReference>
<dbReference type="Proteomes" id="UP001196413">
    <property type="component" value="Unassembled WGS sequence"/>
</dbReference>
<reference evidence="2" key="1">
    <citation type="submission" date="2021-06" db="EMBL/GenBank/DDBJ databases">
        <title>Parelaphostrongylus tenuis whole genome reference sequence.</title>
        <authorList>
            <person name="Garwood T.J."/>
            <person name="Larsen P.A."/>
            <person name="Fountain-Jones N.M."/>
            <person name="Garbe J.R."/>
            <person name="Macchietto M.G."/>
            <person name="Kania S.A."/>
            <person name="Gerhold R.W."/>
            <person name="Richards J.E."/>
            <person name="Wolf T.M."/>
        </authorList>
    </citation>
    <scope>NUCLEOTIDE SEQUENCE</scope>
    <source>
        <strain evidence="2">MNPRO001-30</strain>
        <tissue evidence="2">Meninges</tissue>
    </source>
</reference>
<comment type="caution">
    <text evidence="2">The sequence shown here is derived from an EMBL/GenBank/DDBJ whole genome shotgun (WGS) entry which is preliminary data.</text>
</comment>
<dbReference type="Pfam" id="PF00188">
    <property type="entry name" value="CAP"/>
    <property type="match status" value="1"/>
</dbReference>
<feature type="domain" description="SCP" evidence="1">
    <location>
        <begin position="30"/>
        <end position="84"/>
    </location>
</feature>
<dbReference type="EMBL" id="JAHQIW010003334">
    <property type="protein sequence ID" value="KAJ1358233.1"/>
    <property type="molecule type" value="Genomic_DNA"/>
</dbReference>
<sequence length="125" mass="13509">MENLCFLFFKSSYGPELPIKRLSNPIFTSVIKWAKIPKINWRAVILCNDNNATHNFANIVSANATAVGCYSADCGDRASAACVFSQPRAPIGTVVYMFGNPCRHGGKCSNAKTGRCELGLCVNTA</sequence>
<evidence type="ECO:0000313" key="3">
    <source>
        <dbReference type="Proteomes" id="UP001196413"/>
    </source>
</evidence>
<dbReference type="SUPFAM" id="SSF55797">
    <property type="entry name" value="PR-1-like"/>
    <property type="match status" value="1"/>
</dbReference>
<protein>
    <recommendedName>
        <fullName evidence="1">SCP domain-containing protein</fullName>
    </recommendedName>
</protein>
<evidence type="ECO:0000259" key="1">
    <source>
        <dbReference type="Pfam" id="PF00188"/>
    </source>
</evidence>
<evidence type="ECO:0000313" key="2">
    <source>
        <dbReference type="EMBL" id="KAJ1358233.1"/>
    </source>
</evidence>
<gene>
    <name evidence="2" type="ORF">KIN20_016612</name>
</gene>